<dbReference type="GO" id="GO:0102559">
    <property type="term" value="F:peptide chain release factor N(5)-glutamine methyltransferase activity"/>
    <property type="evidence" value="ECO:0007669"/>
    <property type="project" value="UniProtKB-EC"/>
</dbReference>
<evidence type="ECO:0000259" key="6">
    <source>
        <dbReference type="Pfam" id="PF05175"/>
    </source>
</evidence>
<evidence type="ECO:0000313" key="8">
    <source>
        <dbReference type="EMBL" id="SFV80785.1"/>
    </source>
</evidence>
<keyword evidence="2 8" id="KW-0489">Methyltransferase</keyword>
<dbReference type="NCBIfam" id="TIGR00536">
    <property type="entry name" value="hemK_fam"/>
    <property type="match status" value="1"/>
</dbReference>
<sequence>MKTVQDYLNGGACDIAPLLSLVLGKSNTQLYAQNDYALGDKQQQQLENFIQQREQGIPFAYLSGKKGFYHLDFKVTKDTLIPRPETELLIDITLDLLKKNQKYQVLDLGTGSGIIAVTLADINPRWKVSATDFSQAAINVAKINATTNINFTQGSWFDAVTDQTFDLIVSNPPYIEENDAYLDDLTYEPKTALVSGVDGLDDIRIIINNAPEYLNKDGYLLLEHGYNQQQQITKLLNKAFHNIKTFKDYNGNDRAVLAQIK</sequence>
<dbReference type="Pfam" id="PF17827">
    <property type="entry name" value="PrmC_N"/>
    <property type="match status" value="1"/>
</dbReference>
<dbReference type="Pfam" id="PF05175">
    <property type="entry name" value="MTS"/>
    <property type="match status" value="1"/>
</dbReference>
<comment type="catalytic activity">
    <reaction evidence="5">
        <text>L-glutaminyl-[peptide chain release factor] + S-adenosyl-L-methionine = N(5)-methyl-L-glutaminyl-[peptide chain release factor] + S-adenosyl-L-homocysteine + H(+)</text>
        <dbReference type="Rhea" id="RHEA:42896"/>
        <dbReference type="Rhea" id="RHEA-COMP:10271"/>
        <dbReference type="Rhea" id="RHEA-COMP:10272"/>
        <dbReference type="ChEBI" id="CHEBI:15378"/>
        <dbReference type="ChEBI" id="CHEBI:30011"/>
        <dbReference type="ChEBI" id="CHEBI:57856"/>
        <dbReference type="ChEBI" id="CHEBI:59789"/>
        <dbReference type="ChEBI" id="CHEBI:61891"/>
        <dbReference type="EC" id="2.1.1.297"/>
    </reaction>
</comment>
<name>A0A1W1DHZ9_9ZZZZ</name>
<dbReference type="InterPro" id="IPR002052">
    <property type="entry name" value="DNA_methylase_N6_adenine_CS"/>
</dbReference>
<dbReference type="InterPro" id="IPR050320">
    <property type="entry name" value="N5-glutamine_MTase"/>
</dbReference>
<dbReference type="InterPro" id="IPR029063">
    <property type="entry name" value="SAM-dependent_MTases_sf"/>
</dbReference>
<dbReference type="PROSITE" id="PS00092">
    <property type="entry name" value="N6_MTASE"/>
    <property type="match status" value="1"/>
</dbReference>
<dbReference type="GO" id="GO:0032259">
    <property type="term" value="P:methylation"/>
    <property type="evidence" value="ECO:0007669"/>
    <property type="project" value="UniProtKB-KW"/>
</dbReference>
<proteinExistence type="inferred from homology"/>
<organism evidence="8">
    <name type="scientific">hydrothermal vent metagenome</name>
    <dbReference type="NCBI Taxonomy" id="652676"/>
    <lineage>
        <taxon>unclassified sequences</taxon>
        <taxon>metagenomes</taxon>
        <taxon>ecological metagenomes</taxon>
    </lineage>
</organism>
<evidence type="ECO:0000256" key="1">
    <source>
        <dbReference type="ARBA" id="ARBA00012771"/>
    </source>
</evidence>
<evidence type="ECO:0000256" key="2">
    <source>
        <dbReference type="ARBA" id="ARBA00022603"/>
    </source>
</evidence>
<accession>A0A1W1DHZ9</accession>
<dbReference type="Gene3D" id="1.10.8.10">
    <property type="entry name" value="DNA helicase RuvA subunit, C-terminal domain"/>
    <property type="match status" value="1"/>
</dbReference>
<dbReference type="InterPro" id="IPR007848">
    <property type="entry name" value="Small_mtfrase_dom"/>
</dbReference>
<dbReference type="AlphaFoldDB" id="A0A1W1DHZ9"/>
<evidence type="ECO:0000256" key="4">
    <source>
        <dbReference type="ARBA" id="ARBA00022691"/>
    </source>
</evidence>
<feature type="domain" description="Methyltransferase small" evidence="6">
    <location>
        <begin position="94"/>
        <end position="248"/>
    </location>
</feature>
<protein>
    <recommendedName>
        <fullName evidence="1">peptide chain release factor N(5)-glutamine methyltransferase</fullName>
        <ecNumber evidence="1">2.1.1.297</ecNumber>
    </recommendedName>
</protein>
<dbReference type="EMBL" id="FPHV01000007">
    <property type="protein sequence ID" value="SFV80785.1"/>
    <property type="molecule type" value="Genomic_DNA"/>
</dbReference>
<dbReference type="SUPFAM" id="SSF53335">
    <property type="entry name" value="S-adenosyl-L-methionine-dependent methyltransferases"/>
    <property type="match status" value="1"/>
</dbReference>
<dbReference type="CDD" id="cd02440">
    <property type="entry name" value="AdoMet_MTases"/>
    <property type="match status" value="1"/>
</dbReference>
<dbReference type="PANTHER" id="PTHR18895">
    <property type="entry name" value="HEMK METHYLTRANSFERASE"/>
    <property type="match status" value="1"/>
</dbReference>
<dbReference type="HAMAP" id="MF_02126">
    <property type="entry name" value="RF_methyltr_PrmC"/>
    <property type="match status" value="1"/>
</dbReference>
<dbReference type="InterPro" id="IPR019874">
    <property type="entry name" value="RF_methyltr_PrmC"/>
</dbReference>
<evidence type="ECO:0000259" key="7">
    <source>
        <dbReference type="Pfam" id="PF17827"/>
    </source>
</evidence>
<evidence type="ECO:0000256" key="3">
    <source>
        <dbReference type="ARBA" id="ARBA00022679"/>
    </source>
</evidence>
<dbReference type="InterPro" id="IPR004556">
    <property type="entry name" value="HemK-like"/>
</dbReference>
<dbReference type="InterPro" id="IPR040758">
    <property type="entry name" value="PrmC_N"/>
</dbReference>
<dbReference type="FunFam" id="3.40.50.150:FF:000053">
    <property type="entry name" value="Release factor glutamine methyltransferase"/>
    <property type="match status" value="1"/>
</dbReference>
<keyword evidence="4" id="KW-0949">S-adenosyl-L-methionine</keyword>
<dbReference type="NCBIfam" id="TIGR03534">
    <property type="entry name" value="RF_mod_PrmC"/>
    <property type="match status" value="1"/>
</dbReference>
<keyword evidence="3 8" id="KW-0808">Transferase</keyword>
<evidence type="ECO:0000256" key="5">
    <source>
        <dbReference type="ARBA" id="ARBA00048391"/>
    </source>
</evidence>
<reference evidence="8" key="1">
    <citation type="submission" date="2016-10" db="EMBL/GenBank/DDBJ databases">
        <authorList>
            <person name="de Groot N.N."/>
        </authorList>
    </citation>
    <scope>NUCLEOTIDE SEQUENCE</scope>
</reference>
<dbReference type="Gene3D" id="3.40.50.150">
    <property type="entry name" value="Vaccinia Virus protein VP39"/>
    <property type="match status" value="1"/>
</dbReference>
<dbReference type="EC" id="2.1.1.297" evidence="1"/>
<feature type="domain" description="Release factor glutamine methyltransferase N-terminal" evidence="7">
    <location>
        <begin position="17"/>
        <end position="64"/>
    </location>
</feature>
<dbReference type="GO" id="GO:0003676">
    <property type="term" value="F:nucleic acid binding"/>
    <property type="evidence" value="ECO:0007669"/>
    <property type="project" value="InterPro"/>
</dbReference>
<gene>
    <name evidence="8" type="ORF">MNB_SUP05-6-769</name>
</gene>
<dbReference type="PANTHER" id="PTHR18895:SF74">
    <property type="entry name" value="MTRF1L RELEASE FACTOR GLUTAMINE METHYLTRANSFERASE"/>
    <property type="match status" value="1"/>
</dbReference>